<feature type="coiled-coil region" evidence="1">
    <location>
        <begin position="720"/>
        <end position="747"/>
    </location>
</feature>
<accession>A0A6A7AT26</accession>
<proteinExistence type="predicted"/>
<protein>
    <submittedName>
        <fullName evidence="3">Uncharacterized protein</fullName>
    </submittedName>
</protein>
<feature type="region of interest" description="Disordered" evidence="2">
    <location>
        <begin position="864"/>
        <end position="884"/>
    </location>
</feature>
<name>A0A6A7AT26_9PLEO</name>
<sequence>MEHEVDFGDLRSHATSPAAPSPLVHMESSALLAPSLTVSHKRTTAEKKSDSSLIGNDENQNDGGTMERTQPVKHEEDSSETANTKKYLCSDCEKHYNASASLIRHRNERNSKCAKQRAKRAKNSDAHLKYACSRCQATYTRSRDVAAHIRQVCWKMCDECCANGVDQCDSFLQDGSCTHCAELKQTCTKHDEAVDASTSIELPREQMAGSIRGRIHPKPNRGVTKRKAVESPETSPQSKHKPNRAANAAKVRTSERIGKQVAPIKSSSYQSDSSSSQDEDVSEARRNTQEQGATDSHTHSLSPAPDKLLSEPALYNDGFLNSHGERLHPPVQTLADLSSFRQQQHTRSRLSFPGPDQALHRLPQFFDPTNTGPAHNEPDIFTPFSSQHSSFGAQDLARSSLNPNMSAQVLQKMQRMPQAQWQHTENMTITGYGSQGYNTAGMEPGNDMQANQSPKVRSGPSCLPSFQIYDDSHSRAPSRLLPLDRLARAPSSRMLSREPSTHQVHGEDTRAPSRQPSSEELNTKAGAGSGGYRSRAQRDTAPCSGSGPRVSTQNSDPVITLNIRCNIFDDWGSEIFSILTIHRSQKFGPSFDAFCQYRGKQFGVDWAFIFRYSVPTREDAHRTKNLVITYDMTPNDIRDEQYPGLELEDADSILVVLKVSKGTREGDATTYGQIDRESIHLRNGDTTVYQDQGVTKEWMDVCEKRATDLRDHAGGLEHRAKAQETKIAHQAHTISQLEEQIARLTQARLSNPPHRRNNMPHHHLGHGHRPNHQFAPVLDGLPFPTNPPRHSLRGPAFASQIETSHNPLAYVARHPANAIQFPTNGHVHDGVALPFMSGPFSAPLERPMHWAHLEEEHMAQAATKEGVAKLDENPEPKEDMEVEE</sequence>
<dbReference type="OrthoDB" id="3799995at2759"/>
<keyword evidence="1" id="KW-0175">Coiled coil</keyword>
<feature type="region of interest" description="Disordered" evidence="2">
    <location>
        <begin position="489"/>
        <end position="555"/>
    </location>
</feature>
<feature type="compositionally biased region" description="Basic residues" evidence="2">
    <location>
        <begin position="213"/>
        <end position="226"/>
    </location>
</feature>
<gene>
    <name evidence="3" type="ORF">T440DRAFT_558853</name>
</gene>
<feature type="compositionally biased region" description="Polar residues" evidence="2">
    <location>
        <begin position="289"/>
        <end position="301"/>
    </location>
</feature>
<feature type="region of interest" description="Disordered" evidence="2">
    <location>
        <begin position="437"/>
        <end position="470"/>
    </location>
</feature>
<evidence type="ECO:0000313" key="3">
    <source>
        <dbReference type="EMBL" id="KAF2845527.1"/>
    </source>
</evidence>
<reference evidence="3" key="1">
    <citation type="submission" date="2020-01" db="EMBL/GenBank/DDBJ databases">
        <authorList>
            <consortium name="DOE Joint Genome Institute"/>
            <person name="Haridas S."/>
            <person name="Albert R."/>
            <person name="Binder M."/>
            <person name="Bloem J."/>
            <person name="Labutti K."/>
            <person name="Salamov A."/>
            <person name="Andreopoulos B."/>
            <person name="Baker S.E."/>
            <person name="Barry K."/>
            <person name="Bills G."/>
            <person name="Bluhm B.H."/>
            <person name="Cannon C."/>
            <person name="Castanera R."/>
            <person name="Culley D.E."/>
            <person name="Daum C."/>
            <person name="Ezra D."/>
            <person name="Gonzalez J.B."/>
            <person name="Henrissat B."/>
            <person name="Kuo A."/>
            <person name="Liang C."/>
            <person name="Lipzen A."/>
            <person name="Lutzoni F."/>
            <person name="Magnuson J."/>
            <person name="Mondo S."/>
            <person name="Nolan M."/>
            <person name="Ohm R."/>
            <person name="Pangilinan J."/>
            <person name="Park H.-J."/>
            <person name="Ramirez L."/>
            <person name="Alfaro M."/>
            <person name="Sun H."/>
            <person name="Tritt A."/>
            <person name="Yoshinaga Y."/>
            <person name="Zwiers L.-H."/>
            <person name="Turgeon B.G."/>
            <person name="Goodwin S.B."/>
            <person name="Spatafora J.W."/>
            <person name="Crous P.W."/>
            <person name="Grigoriev I.V."/>
        </authorList>
    </citation>
    <scope>NUCLEOTIDE SEQUENCE</scope>
    <source>
        <strain evidence="3">IPT5</strain>
    </source>
</reference>
<organism evidence="3 4">
    <name type="scientific">Plenodomus tracheiphilus IPT5</name>
    <dbReference type="NCBI Taxonomy" id="1408161"/>
    <lineage>
        <taxon>Eukaryota</taxon>
        <taxon>Fungi</taxon>
        <taxon>Dikarya</taxon>
        <taxon>Ascomycota</taxon>
        <taxon>Pezizomycotina</taxon>
        <taxon>Dothideomycetes</taxon>
        <taxon>Pleosporomycetidae</taxon>
        <taxon>Pleosporales</taxon>
        <taxon>Pleosporineae</taxon>
        <taxon>Leptosphaeriaceae</taxon>
        <taxon>Plenodomus</taxon>
    </lineage>
</organism>
<feature type="compositionally biased region" description="Basic and acidic residues" evidence="2">
    <location>
        <begin position="1"/>
        <end position="12"/>
    </location>
</feature>
<feature type="compositionally biased region" description="Basic and acidic residues" evidence="2">
    <location>
        <begin position="866"/>
        <end position="884"/>
    </location>
</feature>
<evidence type="ECO:0000256" key="1">
    <source>
        <dbReference type="SAM" id="Coils"/>
    </source>
</evidence>
<feature type="region of interest" description="Disordered" evidence="2">
    <location>
        <begin position="198"/>
        <end position="310"/>
    </location>
</feature>
<evidence type="ECO:0000313" key="4">
    <source>
        <dbReference type="Proteomes" id="UP000799423"/>
    </source>
</evidence>
<dbReference type="AlphaFoldDB" id="A0A6A7AT26"/>
<keyword evidence="4" id="KW-1185">Reference proteome</keyword>
<feature type="region of interest" description="Disordered" evidence="2">
    <location>
        <begin position="1"/>
        <end position="81"/>
    </location>
</feature>
<evidence type="ECO:0000256" key="2">
    <source>
        <dbReference type="SAM" id="MobiDB-lite"/>
    </source>
</evidence>
<dbReference type="Proteomes" id="UP000799423">
    <property type="component" value="Unassembled WGS sequence"/>
</dbReference>
<feature type="compositionally biased region" description="Polar residues" evidence="2">
    <location>
        <begin position="51"/>
        <end position="63"/>
    </location>
</feature>
<dbReference type="Gene3D" id="3.30.160.60">
    <property type="entry name" value="Classic Zinc Finger"/>
    <property type="match status" value="1"/>
</dbReference>
<feature type="compositionally biased region" description="Low complexity" evidence="2">
    <location>
        <begin position="266"/>
        <end position="276"/>
    </location>
</feature>
<feature type="compositionally biased region" description="Basic and acidic residues" evidence="2">
    <location>
        <begin position="495"/>
        <end position="511"/>
    </location>
</feature>
<dbReference type="EMBL" id="MU006345">
    <property type="protein sequence ID" value="KAF2845527.1"/>
    <property type="molecule type" value="Genomic_DNA"/>
</dbReference>